<sequence length="113" mass="13590">MNTSTTFIKIWNLNINKNIECYRRVYPLIPLAYKIFLTSDGSLTRNLNITKGYEVFIKLVKQEQQIMPTLLINNQFNTLKKYNFSLSREIWLVNNKKIFMMFAKSYYKKKFLT</sequence>
<keyword evidence="1" id="KW-0934">Plastid</keyword>
<name>A0A3G1I9C9_9FLOR</name>
<proteinExistence type="predicted"/>
<dbReference type="RefSeq" id="YP_009390172.1">
    <property type="nucleotide sequence ID" value="NC_035231.1"/>
</dbReference>
<dbReference type="GeneID" id="33350838"/>
<organism evidence="1">
    <name type="scientific">Sheathia arcuata</name>
    <dbReference type="NCBI Taxonomy" id="340433"/>
    <lineage>
        <taxon>Eukaryota</taxon>
        <taxon>Rhodophyta</taxon>
        <taxon>Florideophyceae</taxon>
        <taxon>Nemaliophycidae</taxon>
        <taxon>Batrachospermales</taxon>
        <taxon>Batrachospermaceae</taxon>
        <taxon>Sheathia</taxon>
    </lineage>
</organism>
<dbReference type="InterPro" id="IPR028978">
    <property type="entry name" value="Chorismate_lyase_/UTRA_dom_sf"/>
</dbReference>
<reference evidence="1" key="1">
    <citation type="journal article" date="2017" name="Sci. Rep.">
        <title>Origin and evolutionary history of freshwater Rhodophyta: further insights based on phylogenomic evidence.</title>
        <authorList>
            <person name="Nan F."/>
            <person name="Feng J."/>
            <person name="Lv J."/>
            <person name="Liu Q."/>
            <person name="Fang K."/>
            <person name="Gong C."/>
            <person name="Xie S."/>
        </authorList>
    </citation>
    <scope>NUCLEOTIDE SEQUENCE</scope>
</reference>
<keyword evidence="1" id="KW-0150">Chloroplast</keyword>
<dbReference type="InterPro" id="IPR002800">
    <property type="entry name" value="Rv2949c-like"/>
</dbReference>
<dbReference type="EMBL" id="KY033529">
    <property type="protein sequence ID" value="ART65548.1"/>
    <property type="molecule type" value="Genomic_DNA"/>
</dbReference>
<gene>
    <name evidence="1" type="primary">orf113</name>
</gene>
<accession>A0A3G1I9C9</accession>
<dbReference type="AlphaFoldDB" id="A0A3G1I9C9"/>
<protein>
    <submittedName>
        <fullName evidence="1">Uncharacterized protein</fullName>
    </submittedName>
</protein>
<evidence type="ECO:0000313" key="1">
    <source>
        <dbReference type="EMBL" id="ART65548.1"/>
    </source>
</evidence>
<dbReference type="SUPFAM" id="SSF64288">
    <property type="entry name" value="Chorismate lyase-like"/>
    <property type="match status" value="1"/>
</dbReference>
<dbReference type="Pfam" id="PF01947">
    <property type="entry name" value="Rv2949c-like"/>
    <property type="match status" value="1"/>
</dbReference>
<geneLocation type="chloroplast" evidence="1"/>
<dbReference type="Gene3D" id="3.40.1410.10">
    <property type="entry name" value="Chorismate lyase-like"/>
    <property type="match status" value="1"/>
</dbReference>